<protein>
    <recommendedName>
        <fullName evidence="7">Alpha-galactosidase</fullName>
        <ecNumber evidence="7">3.2.1.22</ecNumber>
    </recommendedName>
    <alternativeName>
        <fullName evidence="7">Melibiase</fullName>
    </alternativeName>
</protein>
<feature type="domain" description="Alpha galactosidase C-terminal" evidence="9">
    <location>
        <begin position="356"/>
        <end position="431"/>
    </location>
</feature>
<sequence>MSHPSVPRIGRTFAGITAVAAGSAALLALTGPASAVPDTARAAGAKRAATYPNLAPTPPMGWNNWSYYRCDINEKVLLDNARALVRTGLADKGYDTVTVDDCWMAKKRGPDGELVPDPEKFPHGMAYIGRKLHKMGLKFGIYEDVGTLTCGKYPGSLGHFQQDADLFARWKVDYLKADGCNVPVPPGSTKEETFHDLYRQQSRALEASGRDITFSVSAPAYFQFAGDRVWHKVIRWSAELGNLWRSGRDIALETDSPAKKWSSIVTNFGYNAGLAGLQRPGRWNDPDFLLAGGTGLTRDEMQSQMSLWAVMAAPLISSTDLSDLSPAAREVLGNKRVIAVDQDPLGVQGEVVRKGDGFAVLSKPLANGDRVIALFNSGDTPRTLSTTAEAAGLPDAGPYLVRDLVTGRAHHSGGDIVAKDVPPHATVLYRVSAAY</sequence>
<dbReference type="RefSeq" id="WP_248867697.1">
    <property type="nucleotide sequence ID" value="NZ_CP086322.1"/>
</dbReference>
<dbReference type="SUPFAM" id="SSF51445">
    <property type="entry name" value="(Trans)glycosidases"/>
    <property type="match status" value="1"/>
</dbReference>
<evidence type="ECO:0000259" key="9">
    <source>
        <dbReference type="Pfam" id="PF17801"/>
    </source>
</evidence>
<keyword evidence="7" id="KW-1015">Disulfide bond</keyword>
<dbReference type="InterPro" id="IPR013785">
    <property type="entry name" value="Aldolase_TIM"/>
</dbReference>
<comment type="catalytic activity">
    <reaction evidence="7">
        <text>Hydrolysis of terminal, non-reducing alpha-D-galactose residues in alpha-D-galactosides, including galactose oligosaccharides, galactomannans and galactolipids.</text>
        <dbReference type="EC" id="3.2.1.22"/>
    </reaction>
</comment>
<comment type="similarity">
    <text evidence="1 7">Belongs to the glycosyl hydrolase 27 family.</text>
</comment>
<keyword evidence="5" id="KW-0325">Glycoprotein</keyword>
<dbReference type="InterPro" id="IPR013780">
    <property type="entry name" value="Glyco_hydro_b"/>
</dbReference>
<feature type="signal peptide" evidence="8">
    <location>
        <begin position="1"/>
        <end position="35"/>
    </location>
</feature>
<dbReference type="Pfam" id="PF17801">
    <property type="entry name" value="Melibiase_C"/>
    <property type="match status" value="1"/>
</dbReference>
<reference evidence="10" key="1">
    <citation type="submission" date="2021-10" db="EMBL/GenBank/DDBJ databases">
        <title>Streptomyces nigrumlapis sp.nov.,an antimicrobial producing actinobacterium isolated from Black Gobi rocks.</title>
        <authorList>
            <person name="Wen Y."/>
            <person name="Zhang W."/>
            <person name="Liu X.G."/>
        </authorList>
    </citation>
    <scope>NUCLEOTIDE SEQUENCE</scope>
    <source>
        <strain evidence="10">ST13-2-2</strain>
    </source>
</reference>
<proteinExistence type="inferred from homology"/>
<dbReference type="EC" id="3.2.1.22" evidence="7"/>
<dbReference type="SUPFAM" id="SSF51011">
    <property type="entry name" value="Glycosyl hydrolase domain"/>
    <property type="match status" value="1"/>
</dbReference>
<dbReference type="InterPro" id="IPR017853">
    <property type="entry name" value="GH"/>
</dbReference>
<evidence type="ECO:0000313" key="11">
    <source>
        <dbReference type="Proteomes" id="UP000830115"/>
    </source>
</evidence>
<keyword evidence="2 8" id="KW-0732">Signal</keyword>
<keyword evidence="11" id="KW-1185">Reference proteome</keyword>
<keyword evidence="4 7" id="KW-0378">Hydrolase</keyword>
<dbReference type="GO" id="GO:0016787">
    <property type="term" value="F:hydrolase activity"/>
    <property type="evidence" value="ECO:0007669"/>
    <property type="project" value="UniProtKB-KW"/>
</dbReference>
<dbReference type="EMBL" id="CP086322">
    <property type="protein sequence ID" value="UQA96776.1"/>
    <property type="molecule type" value="Genomic_DNA"/>
</dbReference>
<dbReference type="InterPro" id="IPR041233">
    <property type="entry name" value="Melibiase_C"/>
</dbReference>
<dbReference type="Pfam" id="PF16499">
    <property type="entry name" value="Melibiase_2"/>
    <property type="match status" value="1"/>
</dbReference>
<gene>
    <name evidence="10" type="ORF">K9S39_37275</name>
</gene>
<evidence type="ECO:0000313" key="10">
    <source>
        <dbReference type="EMBL" id="UQA96776.1"/>
    </source>
</evidence>
<dbReference type="Gene3D" id="2.60.40.1180">
    <property type="entry name" value="Golgi alpha-mannosidase II"/>
    <property type="match status" value="1"/>
</dbReference>
<name>A0ABY4MK37_9ACTN</name>
<evidence type="ECO:0000256" key="8">
    <source>
        <dbReference type="SAM" id="SignalP"/>
    </source>
</evidence>
<evidence type="ECO:0000256" key="6">
    <source>
        <dbReference type="ARBA" id="ARBA00023295"/>
    </source>
</evidence>
<keyword evidence="6 7" id="KW-0326">Glycosidase</keyword>
<evidence type="ECO:0000256" key="5">
    <source>
        <dbReference type="ARBA" id="ARBA00023180"/>
    </source>
</evidence>
<evidence type="ECO:0000256" key="7">
    <source>
        <dbReference type="RuleBase" id="RU361168"/>
    </source>
</evidence>
<evidence type="ECO:0000256" key="4">
    <source>
        <dbReference type="ARBA" id="ARBA00022801"/>
    </source>
</evidence>
<dbReference type="InterPro" id="IPR002241">
    <property type="entry name" value="Glyco_hydro_27"/>
</dbReference>
<evidence type="ECO:0000256" key="1">
    <source>
        <dbReference type="ARBA" id="ARBA00009743"/>
    </source>
</evidence>
<dbReference type="Proteomes" id="UP000830115">
    <property type="component" value="Chromosome"/>
</dbReference>
<accession>A0ABY4MK37</accession>
<dbReference type="PANTHER" id="PTHR11452">
    <property type="entry name" value="ALPHA-GALACTOSIDASE/ALPHA-N-ACETYLGALACTOSAMINIDASE"/>
    <property type="match status" value="1"/>
</dbReference>
<feature type="chain" id="PRO_5046604015" description="Alpha-galactosidase" evidence="8">
    <location>
        <begin position="36"/>
        <end position="435"/>
    </location>
</feature>
<evidence type="ECO:0000256" key="2">
    <source>
        <dbReference type="ARBA" id="ARBA00022729"/>
    </source>
</evidence>
<organism evidence="10 11">
    <name type="scientific">Streptomyces halobius</name>
    <dbReference type="NCBI Taxonomy" id="2879846"/>
    <lineage>
        <taxon>Bacteria</taxon>
        <taxon>Bacillati</taxon>
        <taxon>Actinomycetota</taxon>
        <taxon>Actinomycetes</taxon>
        <taxon>Kitasatosporales</taxon>
        <taxon>Streptomycetaceae</taxon>
        <taxon>Streptomyces</taxon>
    </lineage>
</organism>
<dbReference type="Gene3D" id="3.20.20.70">
    <property type="entry name" value="Aldolase class I"/>
    <property type="match status" value="1"/>
</dbReference>
<dbReference type="PANTHER" id="PTHR11452:SF91">
    <property type="entry name" value="ALPHA-GALACTOSIDASE A-RELATED"/>
    <property type="match status" value="1"/>
</dbReference>
<evidence type="ECO:0000256" key="3">
    <source>
        <dbReference type="ARBA" id="ARBA00022734"/>
    </source>
</evidence>
<keyword evidence="3" id="KW-0430">Lectin</keyword>
<dbReference type="CDD" id="cd14792">
    <property type="entry name" value="GH27"/>
    <property type="match status" value="1"/>
</dbReference>
<dbReference type="PRINTS" id="PR00740">
    <property type="entry name" value="GLHYDRLASE27"/>
</dbReference>